<evidence type="ECO:0000313" key="3">
    <source>
        <dbReference type="Proteomes" id="UP000041882"/>
    </source>
</evidence>
<feature type="chain" id="PRO_5006694850" evidence="1">
    <location>
        <begin position="23"/>
        <end position="278"/>
    </location>
</feature>
<dbReference type="EMBL" id="CQAW01000011">
    <property type="protein sequence ID" value="CNH84570.1"/>
    <property type="molecule type" value="Genomic_DNA"/>
</dbReference>
<evidence type="ECO:0000313" key="2">
    <source>
        <dbReference type="EMBL" id="CNH84570.1"/>
    </source>
</evidence>
<reference evidence="3" key="1">
    <citation type="submission" date="2015-03" db="EMBL/GenBank/DDBJ databases">
        <authorList>
            <consortium name="Pathogen Informatics"/>
            <person name="Murphy D."/>
        </authorList>
    </citation>
    <scope>NUCLEOTIDE SEQUENCE [LARGE SCALE GENOMIC DNA]</scope>
    <source>
        <strain evidence="3">IP6945</strain>
    </source>
</reference>
<keyword evidence="1" id="KW-0732">Signal</keyword>
<protein>
    <submittedName>
        <fullName evidence="2">Periplasmic protein YqjC</fullName>
    </submittedName>
</protein>
<gene>
    <name evidence="2" type="primary">yqjC_2</name>
    <name evidence="2" type="ORF">ERS008472_02476</name>
</gene>
<keyword evidence="3" id="KW-1185">Reference proteome</keyword>
<dbReference type="InterPro" id="IPR009468">
    <property type="entry name" value="DUF1090"/>
</dbReference>
<evidence type="ECO:0000256" key="1">
    <source>
        <dbReference type="SAM" id="SignalP"/>
    </source>
</evidence>
<accession>A0A0T9PW05</accession>
<dbReference type="Proteomes" id="UP000041882">
    <property type="component" value="Unassembled WGS sequence"/>
</dbReference>
<organism evidence="2 3">
    <name type="scientific">Yersinia thracica</name>
    <dbReference type="NCBI Taxonomy" id="2890319"/>
    <lineage>
        <taxon>Bacteria</taxon>
        <taxon>Pseudomonadati</taxon>
        <taxon>Pseudomonadota</taxon>
        <taxon>Gammaproteobacteria</taxon>
        <taxon>Enterobacterales</taxon>
        <taxon>Yersiniaceae</taxon>
        <taxon>Yersinia</taxon>
    </lineage>
</organism>
<proteinExistence type="predicted"/>
<feature type="signal peptide" evidence="1">
    <location>
        <begin position="1"/>
        <end position="22"/>
    </location>
</feature>
<name>A0A0T9PW05_9GAMM</name>
<sequence length="278" mass="30656">MKLRHSLLLALPLCALPALSFAAEGSCATKEQNIQQQIDYATQHDNPHRVAGLKKALSEVQTNCTEAGQQAGSLENNSFAIPGHLFNAHAGPAGSTWTLVTYTGELLQEIEKRYGPREDGWTLLGVEFHDAAPQIWFPGSHETSSRRHIAIMLSGRAFHDEKRAVYQLAHECVHLLAPVVGGGSLVIEEGLATTFSEDMLEIWFNDKNKQAYTKDDPRYRDAAAKVRHLLQLEPDAIPRLRKVEPAFKNMTAATFATAGLQVPAQLVQELLADFPIVQ</sequence>
<dbReference type="Pfam" id="PF06476">
    <property type="entry name" value="DUF1090"/>
    <property type="match status" value="1"/>
</dbReference>
<dbReference type="AlphaFoldDB" id="A0A0T9PW05"/>